<dbReference type="RefSeq" id="WP_382340264.1">
    <property type="nucleotide sequence ID" value="NZ_JBHSAB010000001.1"/>
</dbReference>
<organism evidence="1 2">
    <name type="scientific">Legionella dresdenensis</name>
    <dbReference type="NCBI Taxonomy" id="450200"/>
    <lineage>
        <taxon>Bacteria</taxon>
        <taxon>Pseudomonadati</taxon>
        <taxon>Pseudomonadota</taxon>
        <taxon>Gammaproteobacteria</taxon>
        <taxon>Legionellales</taxon>
        <taxon>Legionellaceae</taxon>
        <taxon>Legionella</taxon>
    </lineage>
</organism>
<proteinExistence type="predicted"/>
<keyword evidence="2" id="KW-1185">Reference proteome</keyword>
<sequence length="266" mass="30503">MIDVIINADKGCLPENAVELNGAKRFMLNVLTAMGDEASSLPLGDFLRQYHSLSGKWLVLTPIYWQATHNDAMIIAAGQDLQFSEDEAREWYAALADFLQVENIRLYYHDKYTWLINIDGLPDISSKPAELILHQSMMPALAAMDKSLHWQKRLTELQMFLSNHSLNNKRTDRCPVNGVWAFGGGVFEWPQGRVILSDDHDLQAHFSSYIQPWLPEQVLPDNALVIISNAGAGQLNLRQNNGVRWYWNDIAYQTSKKKWWKRFLRG</sequence>
<dbReference type="Proteomes" id="UP001595758">
    <property type="component" value="Unassembled WGS sequence"/>
</dbReference>
<gene>
    <name evidence="1" type="ORF">ACFORL_01130</name>
</gene>
<evidence type="ECO:0008006" key="3">
    <source>
        <dbReference type="Google" id="ProtNLM"/>
    </source>
</evidence>
<accession>A0ABV8CBW4</accession>
<name>A0ABV8CBW4_9GAMM</name>
<protein>
    <recommendedName>
        <fullName evidence="3">Cofactor-independent phosphoglycerate mutase</fullName>
    </recommendedName>
</protein>
<comment type="caution">
    <text evidence="1">The sequence shown here is derived from an EMBL/GenBank/DDBJ whole genome shotgun (WGS) entry which is preliminary data.</text>
</comment>
<evidence type="ECO:0000313" key="2">
    <source>
        <dbReference type="Proteomes" id="UP001595758"/>
    </source>
</evidence>
<dbReference type="EMBL" id="JBHSAB010000001">
    <property type="protein sequence ID" value="MFC3907682.1"/>
    <property type="molecule type" value="Genomic_DNA"/>
</dbReference>
<evidence type="ECO:0000313" key="1">
    <source>
        <dbReference type="EMBL" id="MFC3907682.1"/>
    </source>
</evidence>
<reference evidence="2" key="1">
    <citation type="journal article" date="2019" name="Int. J. Syst. Evol. Microbiol.">
        <title>The Global Catalogue of Microorganisms (GCM) 10K type strain sequencing project: providing services to taxonomists for standard genome sequencing and annotation.</title>
        <authorList>
            <consortium name="The Broad Institute Genomics Platform"/>
            <consortium name="The Broad Institute Genome Sequencing Center for Infectious Disease"/>
            <person name="Wu L."/>
            <person name="Ma J."/>
        </authorList>
    </citation>
    <scope>NUCLEOTIDE SEQUENCE [LARGE SCALE GENOMIC DNA]</scope>
    <source>
        <strain evidence="2">CCUG 59858</strain>
    </source>
</reference>